<gene>
    <name evidence="7 9" type="primary">mraZ</name>
    <name evidence="9" type="ORF">GCM10023149_31950</name>
</gene>
<dbReference type="Gene3D" id="3.40.1550.20">
    <property type="entry name" value="Transcriptional regulator MraZ domain"/>
    <property type="match status" value="1"/>
</dbReference>
<keyword evidence="5 7" id="KW-0238">DNA-binding</keyword>
<evidence type="ECO:0000256" key="5">
    <source>
        <dbReference type="ARBA" id="ARBA00023125"/>
    </source>
</evidence>
<dbReference type="InterPro" id="IPR038619">
    <property type="entry name" value="MraZ_sf"/>
</dbReference>
<feature type="domain" description="SpoVT-AbrB" evidence="8">
    <location>
        <begin position="7"/>
        <end position="53"/>
    </location>
</feature>
<comment type="similarity">
    <text evidence="7">Belongs to the MraZ family.</text>
</comment>
<dbReference type="CDD" id="cd16320">
    <property type="entry name" value="MraZ_N"/>
    <property type="match status" value="1"/>
</dbReference>
<dbReference type="Proteomes" id="UP001500582">
    <property type="component" value="Unassembled WGS sequence"/>
</dbReference>
<keyword evidence="3" id="KW-0677">Repeat</keyword>
<evidence type="ECO:0000256" key="1">
    <source>
        <dbReference type="ARBA" id="ARBA00013860"/>
    </source>
</evidence>
<protein>
    <recommendedName>
        <fullName evidence="1 7">Transcriptional regulator MraZ</fullName>
    </recommendedName>
</protein>
<dbReference type="InterPro" id="IPR035644">
    <property type="entry name" value="MraZ_C"/>
</dbReference>
<proteinExistence type="inferred from homology"/>
<evidence type="ECO:0000313" key="10">
    <source>
        <dbReference type="Proteomes" id="UP001500582"/>
    </source>
</evidence>
<name>A0ABP8GPJ4_9SPHI</name>
<accession>A0ABP8GPJ4</accession>
<dbReference type="InterPro" id="IPR020603">
    <property type="entry name" value="MraZ_dom"/>
</dbReference>
<dbReference type="InterPro" id="IPR003444">
    <property type="entry name" value="MraZ"/>
</dbReference>
<keyword evidence="2 7" id="KW-0963">Cytoplasm</keyword>
<dbReference type="HAMAP" id="MF_01008">
    <property type="entry name" value="MraZ"/>
    <property type="match status" value="1"/>
</dbReference>
<comment type="caution">
    <text evidence="9">The sequence shown here is derived from an EMBL/GenBank/DDBJ whole genome shotgun (WGS) entry which is preliminary data.</text>
</comment>
<comment type="subunit">
    <text evidence="7">Forms oligomers.</text>
</comment>
<dbReference type="PROSITE" id="PS51740">
    <property type="entry name" value="SPOVT_ABRB"/>
    <property type="match status" value="2"/>
</dbReference>
<organism evidence="9 10">
    <name type="scientific">Mucilaginibacter gynuensis</name>
    <dbReference type="NCBI Taxonomy" id="1302236"/>
    <lineage>
        <taxon>Bacteria</taxon>
        <taxon>Pseudomonadati</taxon>
        <taxon>Bacteroidota</taxon>
        <taxon>Sphingobacteriia</taxon>
        <taxon>Sphingobacteriales</taxon>
        <taxon>Sphingobacteriaceae</taxon>
        <taxon>Mucilaginibacter</taxon>
    </lineage>
</organism>
<keyword evidence="10" id="KW-1185">Reference proteome</keyword>
<dbReference type="CDD" id="cd16321">
    <property type="entry name" value="MraZ_C"/>
    <property type="match status" value="1"/>
</dbReference>
<sequence length="154" mass="17337">MAHLLGEYDCKLDAKGRMMIPSDLKKQLPGVEDEGLVILRGFEKQLTIYTKTEWDNTVNDLSKLNQYDKINRDFLRFFTRGAMGLSVDGAGRVLLPKSLLDYAGISNEVILSCQLNKIEVWEPVAYDKLMNSVPDDFAAMAERVMGSAGRMLNE</sequence>
<evidence type="ECO:0000256" key="4">
    <source>
        <dbReference type="ARBA" id="ARBA00023015"/>
    </source>
</evidence>
<reference evidence="10" key="1">
    <citation type="journal article" date="2019" name="Int. J. Syst. Evol. Microbiol.">
        <title>The Global Catalogue of Microorganisms (GCM) 10K type strain sequencing project: providing services to taxonomists for standard genome sequencing and annotation.</title>
        <authorList>
            <consortium name="The Broad Institute Genomics Platform"/>
            <consortium name="The Broad Institute Genome Sequencing Center for Infectious Disease"/>
            <person name="Wu L."/>
            <person name="Ma J."/>
        </authorList>
    </citation>
    <scope>NUCLEOTIDE SEQUENCE [LARGE SCALE GENOMIC DNA]</scope>
    <source>
        <strain evidence="10">JCM 17705</strain>
    </source>
</reference>
<dbReference type="PANTHER" id="PTHR34701">
    <property type="entry name" value="TRANSCRIPTIONAL REGULATOR MRAZ"/>
    <property type="match status" value="1"/>
</dbReference>
<dbReference type="InterPro" id="IPR035642">
    <property type="entry name" value="MraZ_N"/>
</dbReference>
<dbReference type="Pfam" id="PF02381">
    <property type="entry name" value="MraZ"/>
    <property type="match status" value="2"/>
</dbReference>
<evidence type="ECO:0000256" key="6">
    <source>
        <dbReference type="ARBA" id="ARBA00023163"/>
    </source>
</evidence>
<keyword evidence="6 7" id="KW-0804">Transcription</keyword>
<feature type="domain" description="SpoVT-AbrB" evidence="8">
    <location>
        <begin position="82"/>
        <end position="125"/>
    </location>
</feature>
<dbReference type="NCBIfam" id="TIGR00242">
    <property type="entry name" value="division/cell wall cluster transcriptional repressor MraZ"/>
    <property type="match status" value="1"/>
</dbReference>
<evidence type="ECO:0000259" key="8">
    <source>
        <dbReference type="PROSITE" id="PS51740"/>
    </source>
</evidence>
<evidence type="ECO:0000256" key="2">
    <source>
        <dbReference type="ARBA" id="ARBA00022490"/>
    </source>
</evidence>
<evidence type="ECO:0000256" key="3">
    <source>
        <dbReference type="ARBA" id="ARBA00022737"/>
    </source>
</evidence>
<dbReference type="InterPro" id="IPR037914">
    <property type="entry name" value="SpoVT-AbrB_sf"/>
</dbReference>
<dbReference type="RefSeq" id="WP_345212132.1">
    <property type="nucleotide sequence ID" value="NZ_BAABFT010000008.1"/>
</dbReference>
<dbReference type="PANTHER" id="PTHR34701:SF1">
    <property type="entry name" value="TRANSCRIPTIONAL REGULATOR MRAZ"/>
    <property type="match status" value="1"/>
</dbReference>
<comment type="subcellular location">
    <subcellularLocation>
        <location evidence="7">Cytoplasm</location>
        <location evidence="7">Nucleoid</location>
    </subcellularLocation>
</comment>
<evidence type="ECO:0000256" key="7">
    <source>
        <dbReference type="HAMAP-Rule" id="MF_01008"/>
    </source>
</evidence>
<dbReference type="SUPFAM" id="SSF89447">
    <property type="entry name" value="AbrB/MazE/MraZ-like"/>
    <property type="match status" value="1"/>
</dbReference>
<dbReference type="InterPro" id="IPR007159">
    <property type="entry name" value="SpoVT-AbrB_dom"/>
</dbReference>
<evidence type="ECO:0000313" key="9">
    <source>
        <dbReference type="EMBL" id="GAA4328101.1"/>
    </source>
</evidence>
<keyword evidence="4 7" id="KW-0805">Transcription regulation</keyword>
<dbReference type="EMBL" id="BAABFT010000008">
    <property type="protein sequence ID" value="GAA4328101.1"/>
    <property type="molecule type" value="Genomic_DNA"/>
</dbReference>